<evidence type="ECO:0000313" key="2">
    <source>
        <dbReference type="EMBL" id="KAK3203142.1"/>
    </source>
</evidence>
<comment type="caution">
    <text evidence="2">The sequence shown here is derived from an EMBL/GenBank/DDBJ whole genome shotgun (WGS) entry which is preliminary data.</text>
</comment>
<dbReference type="AlphaFoldDB" id="A0AAN6LSA1"/>
<proteinExistence type="predicted"/>
<dbReference type="Proteomes" id="UP001280581">
    <property type="component" value="Unassembled WGS sequence"/>
</dbReference>
<dbReference type="EMBL" id="WVTA01000011">
    <property type="protein sequence ID" value="KAK3203142.1"/>
    <property type="molecule type" value="Genomic_DNA"/>
</dbReference>
<protein>
    <submittedName>
        <fullName evidence="2">Uncharacterized protein</fullName>
    </submittedName>
</protein>
<name>A0AAN6LSA1_9PLEO</name>
<accession>A0AAN6LSA1</accession>
<keyword evidence="3" id="KW-1185">Reference proteome</keyword>
<feature type="compositionally biased region" description="Basic residues" evidence="1">
    <location>
        <begin position="56"/>
        <end position="67"/>
    </location>
</feature>
<evidence type="ECO:0000313" key="3">
    <source>
        <dbReference type="Proteomes" id="UP001280581"/>
    </source>
</evidence>
<gene>
    <name evidence="2" type="ORF">GRF29_112g305722</name>
</gene>
<organism evidence="2 3">
    <name type="scientific">Pseudopithomyces chartarum</name>
    <dbReference type="NCBI Taxonomy" id="1892770"/>
    <lineage>
        <taxon>Eukaryota</taxon>
        <taxon>Fungi</taxon>
        <taxon>Dikarya</taxon>
        <taxon>Ascomycota</taxon>
        <taxon>Pezizomycotina</taxon>
        <taxon>Dothideomycetes</taxon>
        <taxon>Pleosporomycetidae</taxon>
        <taxon>Pleosporales</taxon>
        <taxon>Massarineae</taxon>
        <taxon>Didymosphaeriaceae</taxon>
        <taxon>Pseudopithomyces</taxon>
    </lineage>
</organism>
<reference evidence="2 3" key="1">
    <citation type="submission" date="2021-02" db="EMBL/GenBank/DDBJ databases">
        <title>Genome assembly of Pseudopithomyces chartarum.</title>
        <authorList>
            <person name="Jauregui R."/>
            <person name="Singh J."/>
            <person name="Voisey C."/>
        </authorList>
    </citation>
    <scope>NUCLEOTIDE SEQUENCE [LARGE SCALE GENOMIC DNA]</scope>
    <source>
        <strain evidence="2 3">AGR01</strain>
    </source>
</reference>
<evidence type="ECO:0000256" key="1">
    <source>
        <dbReference type="SAM" id="MobiDB-lite"/>
    </source>
</evidence>
<sequence length="155" mass="17076">MTDSHTTKLALRLKRAHSPGADDPSDQNSAVAGASQPMNDIALPIREREILQPKGSKAHARKPHRGFLPREIRPRELVDGQKALFGDENARVLENEEYPPKLVDALHALSLLTKDNMISAMQRLMSAVQKRQVFGSVGKGTVPNQLVCEVLPKDV</sequence>
<feature type="region of interest" description="Disordered" evidence="1">
    <location>
        <begin position="1"/>
        <end position="71"/>
    </location>
</feature>